<dbReference type="NCBIfam" id="TIGR00229">
    <property type="entry name" value="sensory_box"/>
    <property type="match status" value="1"/>
</dbReference>
<dbReference type="PROSITE" id="PS50109">
    <property type="entry name" value="HIS_KIN"/>
    <property type="match status" value="1"/>
</dbReference>
<feature type="domain" description="PAS" evidence="7">
    <location>
        <begin position="12"/>
        <end position="58"/>
    </location>
</feature>
<dbReference type="InterPro" id="IPR004358">
    <property type="entry name" value="Sig_transdc_His_kin-like_C"/>
</dbReference>
<dbReference type="PROSITE" id="PS50113">
    <property type="entry name" value="PAC"/>
    <property type="match status" value="1"/>
</dbReference>
<evidence type="ECO:0000256" key="2">
    <source>
        <dbReference type="ARBA" id="ARBA00012438"/>
    </source>
</evidence>
<evidence type="ECO:0000256" key="3">
    <source>
        <dbReference type="ARBA" id="ARBA00022553"/>
    </source>
</evidence>
<name>A0A839HF17_9GAMM</name>
<dbReference type="GO" id="GO:0006355">
    <property type="term" value="P:regulation of DNA-templated transcription"/>
    <property type="evidence" value="ECO:0007669"/>
    <property type="project" value="InterPro"/>
</dbReference>
<keyword evidence="3" id="KW-0597">Phosphoprotein</keyword>
<evidence type="ECO:0000259" key="8">
    <source>
        <dbReference type="PROSITE" id="PS50113"/>
    </source>
</evidence>
<dbReference type="Pfam" id="PF00989">
    <property type="entry name" value="PAS"/>
    <property type="match status" value="1"/>
</dbReference>
<reference evidence="9 10" key="1">
    <citation type="journal article" date="2020" name="Arch. Microbiol.">
        <title>The genome sequence of the giant phototrophic gammaproteobacterium Thiospirillum jenense gives insight into its physiological properties and phylogenetic relationships.</title>
        <authorList>
            <person name="Imhoff J.F."/>
            <person name="Meyer T.E."/>
            <person name="Kyndt J.A."/>
        </authorList>
    </citation>
    <scope>NUCLEOTIDE SEQUENCE [LARGE SCALE GENOMIC DNA]</scope>
    <source>
        <strain evidence="9 10">DSM 216</strain>
    </source>
</reference>
<dbReference type="InterPro" id="IPR052162">
    <property type="entry name" value="Sensor_kinase/Photoreceptor"/>
</dbReference>
<evidence type="ECO:0000259" key="6">
    <source>
        <dbReference type="PROSITE" id="PS50109"/>
    </source>
</evidence>
<dbReference type="Gene3D" id="3.30.565.10">
    <property type="entry name" value="Histidine kinase-like ATPase, C-terminal domain"/>
    <property type="match status" value="1"/>
</dbReference>
<dbReference type="InterPro" id="IPR013767">
    <property type="entry name" value="PAS_fold"/>
</dbReference>
<keyword evidence="10" id="KW-1185">Reference proteome</keyword>
<comment type="catalytic activity">
    <reaction evidence="1">
        <text>ATP + protein L-histidine = ADP + protein N-phospho-L-histidine.</text>
        <dbReference type="EC" id="2.7.13.3"/>
    </reaction>
</comment>
<dbReference type="GO" id="GO:0007165">
    <property type="term" value="P:signal transduction"/>
    <property type="evidence" value="ECO:0007669"/>
    <property type="project" value="InterPro"/>
</dbReference>
<dbReference type="Gene3D" id="3.30.450.20">
    <property type="entry name" value="PAS domain"/>
    <property type="match status" value="2"/>
</dbReference>
<feature type="domain" description="Histidine kinase" evidence="6">
    <location>
        <begin position="294"/>
        <end position="508"/>
    </location>
</feature>
<dbReference type="InterPro" id="IPR003594">
    <property type="entry name" value="HATPase_dom"/>
</dbReference>
<sequence>MSSVTPPASALPSSLYIATVEQAPIAISITNAKATILYVNAAFEQLTGYSRDDIIGQNESVLSNNATPPTVYQHLWQTIQNKQVWKGTLVNRTKQGGDYLAELTIAPVLNAQGAIDYFLGMHRDVTKEHALEVGVRQQHARLETVLQTAPVIVVLFNAAGQVLLNNLEYQRLCQDVRDGEPLALLRAALREQAGFDVIAQAFAGKSFKEVEIRLDMPGSGGSRWFACAGSIVNEADSSARGYFDQTHETAPHLLLLANEVTARRREIERAHLENLRARLAEQQLAQGLREALTAACYQIQGPLNLIQAATVMFASDTNDGQINAFADTLRQISAASETALTTLQSALPPEVVESGVLVNINQLLRHVLELETDRLLAAGVVVDWQPALVLPELSGHKNQLRSLFKYLIDNALLAFNESRRSQRELSLITRALDDAVMVMITDNGPGIALANRFKVFEPFYIGWKQRRGRAGMGLTLAQEIVNQHNGSIEIDPTTHDGCRMTVILTGVRDAH</sequence>
<dbReference type="InterPro" id="IPR014285">
    <property type="entry name" value="N_fixation_neg-reg_NifL"/>
</dbReference>
<dbReference type="InterPro" id="IPR036890">
    <property type="entry name" value="HATPase_C_sf"/>
</dbReference>
<evidence type="ECO:0000313" key="9">
    <source>
        <dbReference type="EMBL" id="MBB1127064.1"/>
    </source>
</evidence>
<dbReference type="CDD" id="cd00130">
    <property type="entry name" value="PAS"/>
    <property type="match status" value="1"/>
</dbReference>
<dbReference type="InterPro" id="IPR000700">
    <property type="entry name" value="PAS-assoc_C"/>
</dbReference>
<comment type="caution">
    <text evidence="9">The sequence shown here is derived from an EMBL/GenBank/DDBJ whole genome shotgun (WGS) entry which is preliminary data.</text>
</comment>
<gene>
    <name evidence="9" type="primary">nifL</name>
    <name evidence="9" type="ORF">HUK38_12630</name>
</gene>
<dbReference type="PANTHER" id="PTHR43304:SF1">
    <property type="entry name" value="PAC DOMAIN-CONTAINING PROTEIN"/>
    <property type="match status" value="1"/>
</dbReference>
<dbReference type="SMART" id="SM00086">
    <property type="entry name" value="PAC"/>
    <property type="match status" value="1"/>
</dbReference>
<feature type="domain" description="PAC" evidence="8">
    <location>
        <begin position="83"/>
        <end position="137"/>
    </location>
</feature>
<dbReference type="InterPro" id="IPR001610">
    <property type="entry name" value="PAC"/>
</dbReference>
<dbReference type="PANTHER" id="PTHR43304">
    <property type="entry name" value="PHYTOCHROME-LIKE PROTEIN CPH1"/>
    <property type="match status" value="1"/>
</dbReference>
<accession>A0A839HF17</accession>
<dbReference type="AlphaFoldDB" id="A0A839HF17"/>
<dbReference type="InterPro" id="IPR035965">
    <property type="entry name" value="PAS-like_dom_sf"/>
</dbReference>
<evidence type="ECO:0000256" key="5">
    <source>
        <dbReference type="ARBA" id="ARBA00022777"/>
    </source>
</evidence>
<dbReference type="EC" id="2.7.13.3" evidence="2"/>
<dbReference type="InterPro" id="IPR000014">
    <property type="entry name" value="PAS"/>
</dbReference>
<dbReference type="RefSeq" id="WP_182584691.1">
    <property type="nucleotide sequence ID" value="NZ_JABVCQ010000034.1"/>
</dbReference>
<dbReference type="PROSITE" id="PS50112">
    <property type="entry name" value="PAS"/>
    <property type="match status" value="1"/>
</dbReference>
<dbReference type="GO" id="GO:0009399">
    <property type="term" value="P:nitrogen fixation"/>
    <property type="evidence" value="ECO:0007669"/>
    <property type="project" value="InterPro"/>
</dbReference>
<dbReference type="SUPFAM" id="SSF55874">
    <property type="entry name" value="ATPase domain of HSP90 chaperone/DNA topoisomerase II/histidine kinase"/>
    <property type="match status" value="1"/>
</dbReference>
<dbReference type="InterPro" id="IPR005467">
    <property type="entry name" value="His_kinase_dom"/>
</dbReference>
<dbReference type="SUPFAM" id="SSF55785">
    <property type="entry name" value="PYP-like sensor domain (PAS domain)"/>
    <property type="match status" value="2"/>
</dbReference>
<dbReference type="NCBIfam" id="TIGR02938">
    <property type="entry name" value="nifL_nitrog"/>
    <property type="match status" value="1"/>
</dbReference>
<dbReference type="SMART" id="SM00387">
    <property type="entry name" value="HATPase_c"/>
    <property type="match status" value="1"/>
</dbReference>
<protein>
    <recommendedName>
        <fullName evidence="2">histidine kinase</fullName>
        <ecNumber evidence="2">2.7.13.3</ecNumber>
    </recommendedName>
</protein>
<dbReference type="SMART" id="SM00091">
    <property type="entry name" value="PAS"/>
    <property type="match status" value="2"/>
</dbReference>
<evidence type="ECO:0000256" key="1">
    <source>
        <dbReference type="ARBA" id="ARBA00000085"/>
    </source>
</evidence>
<proteinExistence type="predicted"/>
<dbReference type="Proteomes" id="UP000548632">
    <property type="component" value="Unassembled WGS sequence"/>
</dbReference>
<keyword evidence="5" id="KW-0418">Kinase</keyword>
<dbReference type="PRINTS" id="PR00344">
    <property type="entry name" value="BCTRLSENSOR"/>
</dbReference>
<dbReference type="Pfam" id="PF02518">
    <property type="entry name" value="HATPase_c"/>
    <property type="match status" value="1"/>
</dbReference>
<dbReference type="CDD" id="cd00075">
    <property type="entry name" value="HATPase"/>
    <property type="match status" value="1"/>
</dbReference>
<organism evidence="9 10">
    <name type="scientific">Thiospirillum jenense</name>
    <dbReference type="NCBI Taxonomy" id="1653858"/>
    <lineage>
        <taxon>Bacteria</taxon>
        <taxon>Pseudomonadati</taxon>
        <taxon>Pseudomonadota</taxon>
        <taxon>Gammaproteobacteria</taxon>
        <taxon>Chromatiales</taxon>
        <taxon>Chromatiaceae</taxon>
        <taxon>Thiospirillum</taxon>
    </lineage>
</organism>
<evidence type="ECO:0000259" key="7">
    <source>
        <dbReference type="PROSITE" id="PS50112"/>
    </source>
</evidence>
<keyword evidence="4" id="KW-0808">Transferase</keyword>
<dbReference type="EMBL" id="JABVCQ010000034">
    <property type="protein sequence ID" value="MBB1127064.1"/>
    <property type="molecule type" value="Genomic_DNA"/>
</dbReference>
<evidence type="ECO:0000313" key="10">
    <source>
        <dbReference type="Proteomes" id="UP000548632"/>
    </source>
</evidence>
<dbReference type="GO" id="GO:0004673">
    <property type="term" value="F:protein histidine kinase activity"/>
    <property type="evidence" value="ECO:0007669"/>
    <property type="project" value="UniProtKB-EC"/>
</dbReference>
<evidence type="ECO:0000256" key="4">
    <source>
        <dbReference type="ARBA" id="ARBA00022679"/>
    </source>
</evidence>